<organism evidence="1">
    <name type="scientific">marine sediment metagenome</name>
    <dbReference type="NCBI Taxonomy" id="412755"/>
    <lineage>
        <taxon>unclassified sequences</taxon>
        <taxon>metagenomes</taxon>
        <taxon>ecological metagenomes</taxon>
    </lineage>
</organism>
<dbReference type="AlphaFoldDB" id="X1L606"/>
<reference evidence="1" key="1">
    <citation type="journal article" date="2014" name="Front. Microbiol.">
        <title>High frequency of phylogenetically diverse reductive dehalogenase-homologous genes in deep subseafloor sedimentary metagenomes.</title>
        <authorList>
            <person name="Kawai M."/>
            <person name="Futagami T."/>
            <person name="Toyoda A."/>
            <person name="Takaki Y."/>
            <person name="Nishi S."/>
            <person name="Hori S."/>
            <person name="Arai W."/>
            <person name="Tsubouchi T."/>
            <person name="Morono Y."/>
            <person name="Uchiyama I."/>
            <person name="Ito T."/>
            <person name="Fujiyama A."/>
            <person name="Inagaki F."/>
            <person name="Takami H."/>
        </authorList>
    </citation>
    <scope>NUCLEOTIDE SEQUENCE</scope>
    <source>
        <strain evidence="1">Expedition CK06-06</strain>
    </source>
</reference>
<proteinExistence type="predicted"/>
<comment type="caution">
    <text evidence="1">The sequence shown here is derived from an EMBL/GenBank/DDBJ whole genome shotgun (WGS) entry which is preliminary data.</text>
</comment>
<accession>X1L606</accession>
<sequence>ERFRVELAYFKQKIKPPPVPPKPRLHRIHIRLYNYERAPTPSGSFQTFWEIDGVIDPETKLIDWDFFLTKEEIEICRYHMIGFYKGFAKWRSPNQLGLAYFDDPKGIAYEGEPVMYKRTHQGRPYTKNIPESFVAKAESLTVGELIVGESSKEPEPVSEPEGCFFERAMIIGADGSIKWDEIRNKWVWKPTAEQIKRVKEEIEK</sequence>
<gene>
    <name evidence="1" type="ORF">S03H2_58732</name>
</gene>
<protein>
    <submittedName>
        <fullName evidence="1">Uncharacterized protein</fullName>
    </submittedName>
</protein>
<name>X1L606_9ZZZZ</name>
<evidence type="ECO:0000313" key="1">
    <source>
        <dbReference type="EMBL" id="GAH89573.1"/>
    </source>
</evidence>
<feature type="non-terminal residue" evidence="1">
    <location>
        <position position="1"/>
    </location>
</feature>
<dbReference type="EMBL" id="BARU01037731">
    <property type="protein sequence ID" value="GAH89573.1"/>
    <property type="molecule type" value="Genomic_DNA"/>
</dbReference>